<organism evidence="2 3">
    <name type="scientific">Candidatus Wolfebacteria bacterium RIFCSPHIGHO2_01_FULL_48_22</name>
    <dbReference type="NCBI Taxonomy" id="1802555"/>
    <lineage>
        <taxon>Bacteria</taxon>
        <taxon>Candidatus Wolfeibacteriota</taxon>
    </lineage>
</organism>
<dbReference type="Proteomes" id="UP000177029">
    <property type="component" value="Unassembled WGS sequence"/>
</dbReference>
<dbReference type="Pfam" id="PF01996">
    <property type="entry name" value="F420_ligase"/>
    <property type="match status" value="1"/>
</dbReference>
<accession>A0A1F8DU34</accession>
<feature type="domain" description="Coenzyme F420:L-glutamate ligase-like" evidence="1">
    <location>
        <begin position="54"/>
        <end position="198"/>
    </location>
</feature>
<dbReference type="PANTHER" id="PTHR47917">
    <property type="match status" value="1"/>
</dbReference>
<dbReference type="STRING" id="1802555.A2755_00955"/>
<evidence type="ECO:0000259" key="1">
    <source>
        <dbReference type="Pfam" id="PF01996"/>
    </source>
</evidence>
<comment type="caution">
    <text evidence="2">The sequence shown here is derived from an EMBL/GenBank/DDBJ whole genome shotgun (WGS) entry which is preliminary data.</text>
</comment>
<evidence type="ECO:0000313" key="3">
    <source>
        <dbReference type="Proteomes" id="UP000177029"/>
    </source>
</evidence>
<gene>
    <name evidence="2" type="ORF">A2755_00955</name>
</gene>
<sequence>MQIIGIKTPIFKEKQSLLPFLIRHLPPLQEGDILAITSKIVSLSQGRAVSPKQKVALIKKDSKKIIETPWAQLVLTEDGWCINAGADESNANKKTILMPRNPFQVAKHIRMQLKKKFGLKKIGILITDTKSIPLRKGTMGRSVAYAGFEPLINYIGKKDLFGRKSRLTQSNVADALAASSVLVMGEGDEQTPLAVIRNASVRFTNKKNLARLPFSPKKDIYARVYRDIPFSTSR</sequence>
<protein>
    <recommendedName>
        <fullName evidence="1">Coenzyme F420:L-glutamate ligase-like domain-containing protein</fullName>
    </recommendedName>
</protein>
<dbReference type="Gene3D" id="3.30.1330.100">
    <property type="entry name" value="CofE-like"/>
    <property type="match status" value="1"/>
</dbReference>
<dbReference type="GO" id="GO:0052618">
    <property type="term" value="F:coenzyme F420-0:L-glutamate ligase activity"/>
    <property type="evidence" value="ECO:0007669"/>
    <property type="project" value="TreeGrafter"/>
</dbReference>
<evidence type="ECO:0000313" key="2">
    <source>
        <dbReference type="EMBL" id="OGM91916.1"/>
    </source>
</evidence>
<name>A0A1F8DU34_9BACT</name>
<proteinExistence type="predicted"/>
<reference evidence="2 3" key="1">
    <citation type="journal article" date="2016" name="Nat. Commun.">
        <title>Thousands of microbial genomes shed light on interconnected biogeochemical processes in an aquifer system.</title>
        <authorList>
            <person name="Anantharaman K."/>
            <person name="Brown C.T."/>
            <person name="Hug L.A."/>
            <person name="Sharon I."/>
            <person name="Castelle C.J."/>
            <person name="Probst A.J."/>
            <person name="Thomas B.C."/>
            <person name="Singh A."/>
            <person name="Wilkins M.J."/>
            <person name="Karaoz U."/>
            <person name="Brodie E.L."/>
            <person name="Williams K.H."/>
            <person name="Hubbard S.S."/>
            <person name="Banfield J.F."/>
        </authorList>
    </citation>
    <scope>NUCLEOTIDE SEQUENCE [LARGE SCALE GENOMIC DNA]</scope>
</reference>
<dbReference type="EMBL" id="MGIP01000005">
    <property type="protein sequence ID" value="OGM91916.1"/>
    <property type="molecule type" value="Genomic_DNA"/>
</dbReference>
<dbReference type="AlphaFoldDB" id="A0A1F8DU34"/>
<dbReference type="SUPFAM" id="SSF144010">
    <property type="entry name" value="CofE-like"/>
    <property type="match status" value="1"/>
</dbReference>
<dbReference type="InterPro" id="IPR002847">
    <property type="entry name" value="F420-0_gamma-glut_ligase-dom"/>
</dbReference>
<dbReference type="PANTHER" id="PTHR47917:SF1">
    <property type="entry name" value="COENZYME F420:L-GLUTAMATE LIGASE"/>
    <property type="match status" value="1"/>
</dbReference>